<feature type="signal peptide" evidence="1">
    <location>
        <begin position="1"/>
        <end position="35"/>
    </location>
</feature>
<evidence type="ECO:0000313" key="3">
    <source>
        <dbReference type="Proteomes" id="UP000298337"/>
    </source>
</evidence>
<dbReference type="OrthoDB" id="881763at2"/>
<dbReference type="EMBL" id="SRLA01000009">
    <property type="protein sequence ID" value="TGE03351.1"/>
    <property type="molecule type" value="Genomic_DNA"/>
</dbReference>
<dbReference type="AlphaFoldDB" id="A0A4Z0NYC8"/>
<organism evidence="2 3">
    <name type="scientific">Hymenobacter fodinae</name>
    <dbReference type="NCBI Taxonomy" id="2510796"/>
    <lineage>
        <taxon>Bacteria</taxon>
        <taxon>Pseudomonadati</taxon>
        <taxon>Bacteroidota</taxon>
        <taxon>Cytophagia</taxon>
        <taxon>Cytophagales</taxon>
        <taxon>Hymenobacteraceae</taxon>
        <taxon>Hymenobacter</taxon>
    </lineage>
</organism>
<reference evidence="2 3" key="1">
    <citation type="submission" date="2019-04" db="EMBL/GenBank/DDBJ databases">
        <authorList>
            <person name="Feng G."/>
            <person name="Zhang J."/>
            <person name="Zhu H."/>
        </authorList>
    </citation>
    <scope>NUCLEOTIDE SEQUENCE [LARGE SCALE GENOMIC DNA]</scope>
    <source>
        <strain evidence="2 3">92R-1</strain>
    </source>
</reference>
<dbReference type="RefSeq" id="WP_135437115.1">
    <property type="nucleotide sequence ID" value="NZ_SRLA01000009.1"/>
</dbReference>
<keyword evidence="3" id="KW-1185">Reference proteome</keyword>
<protein>
    <submittedName>
        <fullName evidence="2">Uncharacterized protein</fullName>
    </submittedName>
</protein>
<evidence type="ECO:0000313" key="2">
    <source>
        <dbReference type="EMBL" id="TGE03351.1"/>
    </source>
</evidence>
<comment type="caution">
    <text evidence="2">The sequence shown here is derived from an EMBL/GenBank/DDBJ whole genome shotgun (WGS) entry which is preliminary data.</text>
</comment>
<proteinExistence type="predicted"/>
<evidence type="ECO:0000256" key="1">
    <source>
        <dbReference type="SAM" id="SignalP"/>
    </source>
</evidence>
<sequence>MAPIITAPSLTSLAGRLLLAALLLACQSEVSPALPAETTWGANQAGCLVDGTVLIPRNGWGRSGTSLAFRLGTTADRSNFSLSIKDEKNSGSPLLLLEADSMVLEEGATYPFSLSPHKGVAKGWYYSSDGQYSSQAPASGTLTINPS</sequence>
<gene>
    <name evidence="2" type="ORF">EU556_25890</name>
</gene>
<feature type="chain" id="PRO_5021264715" evidence="1">
    <location>
        <begin position="36"/>
        <end position="147"/>
    </location>
</feature>
<accession>A0A4Z0NYC8</accession>
<dbReference type="Proteomes" id="UP000298337">
    <property type="component" value="Unassembled WGS sequence"/>
</dbReference>
<keyword evidence="1" id="KW-0732">Signal</keyword>
<name>A0A4Z0NYC8_9BACT</name>